<keyword evidence="1" id="KW-0472">Membrane</keyword>
<proteinExistence type="predicted"/>
<accession>A0A177MD79</accession>
<evidence type="ECO:0000313" key="4">
    <source>
        <dbReference type="Proteomes" id="UP000077763"/>
    </source>
</evidence>
<organism evidence="2 4">
    <name type="scientific">Methylomonas methanica</name>
    <dbReference type="NCBI Taxonomy" id="421"/>
    <lineage>
        <taxon>Bacteria</taxon>
        <taxon>Pseudomonadati</taxon>
        <taxon>Pseudomonadota</taxon>
        <taxon>Gammaproteobacteria</taxon>
        <taxon>Methylococcales</taxon>
        <taxon>Methylococcaceae</taxon>
        <taxon>Methylomonas</taxon>
    </lineage>
</organism>
<evidence type="ECO:0000313" key="5">
    <source>
        <dbReference type="Proteomes" id="UP000078090"/>
    </source>
</evidence>
<dbReference type="Proteomes" id="UP000077763">
    <property type="component" value="Unassembled WGS sequence"/>
</dbReference>
<feature type="transmembrane region" description="Helical" evidence="1">
    <location>
        <begin position="6"/>
        <end position="27"/>
    </location>
</feature>
<name>A0A177MD79_METMH</name>
<dbReference type="OrthoDB" id="5573106at2"/>
<reference evidence="4 5" key="1">
    <citation type="submission" date="2016-03" db="EMBL/GenBank/DDBJ databases">
        <authorList>
            <person name="Ploux O."/>
        </authorList>
    </citation>
    <scope>NUCLEOTIDE SEQUENCE [LARGE SCALE GENOMIC DNA]</scope>
    <source>
        <strain evidence="3 5">R-45363</strain>
        <strain evidence="2 4">R-45371</strain>
    </source>
</reference>
<gene>
    <name evidence="3" type="ORF">A1332_13020</name>
    <name evidence="2" type="ORF">A1353_14255</name>
</gene>
<dbReference type="EMBL" id="LUUG01000064">
    <property type="protein sequence ID" value="OAI05476.1"/>
    <property type="molecule type" value="Genomic_DNA"/>
</dbReference>
<evidence type="ECO:0000313" key="2">
    <source>
        <dbReference type="EMBL" id="OAI03707.1"/>
    </source>
</evidence>
<protein>
    <submittedName>
        <fullName evidence="2">Uncharacterized protein</fullName>
    </submittedName>
</protein>
<keyword evidence="1" id="KW-1133">Transmembrane helix</keyword>
<sequence>MAESNQNPAIAAAIIGVIGSISVAIITNWDKLTGQQKTAESPPTQQIATAIYPPIDKTKPAVVESLPVIDISGDWYNPAAPTAGGTHIDQQSDSFEFQGWGILAQGIGYTSKGSGNLINQTLTYDYTAQYQNGWVSKGNCTGTVTPNGAKITATCTDTIMGTYVSAGVRQ</sequence>
<evidence type="ECO:0000313" key="3">
    <source>
        <dbReference type="EMBL" id="OAI05476.1"/>
    </source>
</evidence>
<comment type="caution">
    <text evidence="2">The sequence shown here is derived from an EMBL/GenBank/DDBJ whole genome shotgun (WGS) entry which is preliminary data.</text>
</comment>
<keyword evidence="1" id="KW-0812">Transmembrane</keyword>
<evidence type="ECO:0000256" key="1">
    <source>
        <dbReference type="SAM" id="Phobius"/>
    </source>
</evidence>
<dbReference type="AlphaFoldDB" id="A0A177MD79"/>
<dbReference type="EMBL" id="LUUH01000054">
    <property type="protein sequence ID" value="OAI03707.1"/>
    <property type="molecule type" value="Genomic_DNA"/>
</dbReference>
<dbReference type="RefSeq" id="WP_064008378.1">
    <property type="nucleotide sequence ID" value="NZ_LUUG01000064.1"/>
</dbReference>
<dbReference type="Proteomes" id="UP000078090">
    <property type="component" value="Unassembled WGS sequence"/>
</dbReference>